<evidence type="ECO:0000313" key="2">
    <source>
        <dbReference type="Proteomes" id="UP000030152"/>
    </source>
</evidence>
<gene>
    <name evidence="1" type="ORF">Q765_07655</name>
</gene>
<protein>
    <submittedName>
        <fullName evidence="1">Uncharacterized protein</fullName>
    </submittedName>
</protein>
<dbReference type="OrthoDB" id="1367281at2"/>
<organism evidence="1 2">
    <name type="scientific">Flavobacterium rivuli WB 3.3-2 = DSM 21788</name>
    <dbReference type="NCBI Taxonomy" id="1121895"/>
    <lineage>
        <taxon>Bacteria</taxon>
        <taxon>Pseudomonadati</taxon>
        <taxon>Bacteroidota</taxon>
        <taxon>Flavobacteriia</taxon>
        <taxon>Flavobacteriales</taxon>
        <taxon>Flavobacteriaceae</taxon>
        <taxon>Flavobacterium</taxon>
    </lineage>
</organism>
<dbReference type="AlphaFoldDB" id="A0A0A2M626"/>
<dbReference type="RefSeq" id="WP_020213011.1">
    <property type="nucleotide sequence ID" value="NZ_JRLX01000006.1"/>
</dbReference>
<reference evidence="1 2" key="1">
    <citation type="submission" date="2013-09" db="EMBL/GenBank/DDBJ databases">
        <authorList>
            <person name="Zeng Z."/>
            <person name="Chen C."/>
        </authorList>
    </citation>
    <scope>NUCLEOTIDE SEQUENCE [LARGE SCALE GENOMIC DNA]</scope>
    <source>
        <strain evidence="1 2">WB 3.3-2</strain>
    </source>
</reference>
<evidence type="ECO:0000313" key="1">
    <source>
        <dbReference type="EMBL" id="KGO87076.1"/>
    </source>
</evidence>
<dbReference type="STRING" id="1121895.GCA_000378485_01854"/>
<dbReference type="Proteomes" id="UP000030152">
    <property type="component" value="Unassembled WGS sequence"/>
</dbReference>
<dbReference type="EMBL" id="JRLX01000006">
    <property type="protein sequence ID" value="KGO87076.1"/>
    <property type="molecule type" value="Genomic_DNA"/>
</dbReference>
<comment type="caution">
    <text evidence="1">The sequence shown here is derived from an EMBL/GenBank/DDBJ whole genome shotgun (WGS) entry which is preliminary data.</text>
</comment>
<sequence length="113" mass="12954">METDKIKEVNDFADKLEKAQQFNLFTHRYRKDSFAAELSFAGYNDLMLTVMDIMRVCMSALDGEEHLTQTSMSASSMNISNVLAIAVQLIPLEETQILDECYKLHIKLKEKSE</sequence>
<proteinExistence type="predicted"/>
<accession>A0A0A2M626</accession>
<dbReference type="eggNOG" id="COG2250">
    <property type="taxonomic scope" value="Bacteria"/>
</dbReference>
<keyword evidence="2" id="KW-1185">Reference proteome</keyword>
<name>A0A0A2M626_9FLAO</name>